<name>A0A6G9QPE3_9GAMM</name>
<reference evidence="1 2" key="1">
    <citation type="submission" date="2020-03" db="EMBL/GenBank/DDBJ databases">
        <title>Complete genome sequence of Shewanella sp.</title>
        <authorList>
            <person name="Kim Y.-S."/>
            <person name="Kim S.-J."/>
            <person name="Jung H.-K."/>
            <person name="Kim K.-H."/>
        </authorList>
    </citation>
    <scope>NUCLEOTIDE SEQUENCE [LARGE SCALE GENOMIC DNA]</scope>
    <source>
        <strain evidence="1 2">PN3F2</strain>
        <plasmid evidence="1 2">pPN3F2_1</plasmid>
    </source>
</reference>
<keyword evidence="2" id="KW-1185">Reference proteome</keyword>
<accession>A0A6G9QPE3</accession>
<keyword evidence="1" id="KW-0614">Plasmid</keyword>
<dbReference type="KEGG" id="saes:HBH39_18360"/>
<sequence>MELVPYYYEPINIPMGHEGVSSIIQNLNNLVGGIDYIVNNNVSFLDSTILKADLAWGDDEEEHTEDKFRRFCNSILSDLSELTNYCVTYKMKSNEVTHWDCITQTLPDFIDEQMSGYTYKKSKCKCFEVKARCKCFQIRYVERQSFIDKHYVGMMLCHHIFNRRWLNILGLPMPGRERVYTLKTQQTNM</sequence>
<dbReference type="RefSeq" id="WP_167680267.1">
    <property type="nucleotide sequence ID" value="NZ_CP050314.1"/>
</dbReference>
<organism evidence="1 2">
    <name type="scientific">Shewanella aestuarii</name>
    <dbReference type="NCBI Taxonomy" id="1028752"/>
    <lineage>
        <taxon>Bacteria</taxon>
        <taxon>Pseudomonadati</taxon>
        <taxon>Pseudomonadota</taxon>
        <taxon>Gammaproteobacteria</taxon>
        <taxon>Alteromonadales</taxon>
        <taxon>Shewanellaceae</taxon>
        <taxon>Shewanella</taxon>
    </lineage>
</organism>
<dbReference type="AlphaFoldDB" id="A0A6G9QPE3"/>
<evidence type="ECO:0000313" key="2">
    <source>
        <dbReference type="Proteomes" id="UP000502608"/>
    </source>
</evidence>
<geneLocation type="plasmid" evidence="1 2">
    <name>pPN3F2_1</name>
</geneLocation>
<gene>
    <name evidence="1" type="ORF">HBH39_18360</name>
</gene>
<evidence type="ECO:0000313" key="1">
    <source>
        <dbReference type="EMBL" id="QIR16436.1"/>
    </source>
</evidence>
<proteinExistence type="predicted"/>
<dbReference type="EMBL" id="CP050314">
    <property type="protein sequence ID" value="QIR16436.1"/>
    <property type="molecule type" value="Genomic_DNA"/>
</dbReference>
<protein>
    <submittedName>
        <fullName evidence="1">Uncharacterized protein</fullName>
    </submittedName>
</protein>
<dbReference type="Proteomes" id="UP000502608">
    <property type="component" value="Plasmid pPN3F2_1"/>
</dbReference>